<dbReference type="SMART" id="SM00450">
    <property type="entry name" value="RHOD"/>
    <property type="match status" value="1"/>
</dbReference>
<evidence type="ECO:0000313" key="3">
    <source>
        <dbReference type="Proteomes" id="UP001202831"/>
    </source>
</evidence>
<dbReference type="EMBL" id="JAKIKT010000007">
    <property type="protein sequence ID" value="MCL2915343.1"/>
    <property type="molecule type" value="Genomic_DNA"/>
</dbReference>
<evidence type="ECO:0000259" key="1">
    <source>
        <dbReference type="PROSITE" id="PS50206"/>
    </source>
</evidence>
<proteinExistence type="predicted"/>
<dbReference type="PROSITE" id="PS50206">
    <property type="entry name" value="RHODANESE_3"/>
    <property type="match status" value="1"/>
</dbReference>
<dbReference type="InterPro" id="IPR001763">
    <property type="entry name" value="Rhodanese-like_dom"/>
</dbReference>
<organism evidence="2 3">
    <name type="scientific">Shewanella corallii</name>
    <dbReference type="NCBI Taxonomy" id="560080"/>
    <lineage>
        <taxon>Bacteria</taxon>
        <taxon>Pseudomonadati</taxon>
        <taxon>Pseudomonadota</taxon>
        <taxon>Gammaproteobacteria</taxon>
        <taxon>Alteromonadales</taxon>
        <taxon>Shewanellaceae</taxon>
        <taxon>Shewanella</taxon>
    </lineage>
</organism>
<feature type="domain" description="Rhodanese" evidence="1">
    <location>
        <begin position="28"/>
        <end position="118"/>
    </location>
</feature>
<dbReference type="Gene3D" id="3.40.250.10">
    <property type="entry name" value="Rhodanese-like domain"/>
    <property type="match status" value="1"/>
</dbReference>
<evidence type="ECO:0000313" key="2">
    <source>
        <dbReference type="EMBL" id="MCL2915343.1"/>
    </source>
</evidence>
<dbReference type="InterPro" id="IPR036873">
    <property type="entry name" value="Rhodanese-like_dom_sf"/>
</dbReference>
<gene>
    <name evidence="2" type="ORF">L2725_16435</name>
</gene>
<accession>A0ABT0NA51</accession>
<dbReference type="PANTHER" id="PTHR43031:SF16">
    <property type="entry name" value="OXIDOREDUCTASE"/>
    <property type="match status" value="1"/>
</dbReference>
<dbReference type="RefSeq" id="WP_249249926.1">
    <property type="nucleotide sequence ID" value="NZ_JAKIKT010000007.1"/>
</dbReference>
<protein>
    <submittedName>
        <fullName evidence="2">Sulfurtransferase</fullName>
    </submittedName>
</protein>
<name>A0ABT0NA51_9GAMM</name>
<dbReference type="Pfam" id="PF00581">
    <property type="entry name" value="Rhodanese"/>
    <property type="match status" value="1"/>
</dbReference>
<keyword evidence="3" id="KW-1185">Reference proteome</keyword>
<dbReference type="SUPFAM" id="SSF52821">
    <property type="entry name" value="Rhodanese/Cell cycle control phosphatase"/>
    <property type="match status" value="1"/>
</dbReference>
<dbReference type="PANTHER" id="PTHR43031">
    <property type="entry name" value="FAD-DEPENDENT OXIDOREDUCTASE"/>
    <property type="match status" value="1"/>
</dbReference>
<reference evidence="2 3" key="1">
    <citation type="submission" date="2022-01" db="EMBL/GenBank/DDBJ databases">
        <title>Whole genome-based taxonomy of the Shewanellaceae.</title>
        <authorList>
            <person name="Martin-Rodriguez A.J."/>
        </authorList>
    </citation>
    <scope>NUCLEOTIDE SEQUENCE [LARGE SCALE GENOMIC DNA]</scope>
    <source>
        <strain evidence="2 3">DSM 21332</strain>
    </source>
</reference>
<sequence>MQHNPGFEALVNTIRPGIVEITIEDYQADDAWQLVDVREDREWLKDHLPRAVHLGRGILERDIETRFPDKSTPLLLYCGGGYRSALAAHNLQLMGYTKVASLVGGYKAWVQRLLPLVKD</sequence>
<dbReference type="InterPro" id="IPR050229">
    <property type="entry name" value="GlpE_sulfurtransferase"/>
</dbReference>
<comment type="caution">
    <text evidence="2">The sequence shown here is derived from an EMBL/GenBank/DDBJ whole genome shotgun (WGS) entry which is preliminary data.</text>
</comment>
<dbReference type="CDD" id="cd00158">
    <property type="entry name" value="RHOD"/>
    <property type="match status" value="1"/>
</dbReference>
<dbReference type="Proteomes" id="UP001202831">
    <property type="component" value="Unassembled WGS sequence"/>
</dbReference>